<dbReference type="PANTHER" id="PTHR23419">
    <property type="entry name" value="DIVALENT CATION TOLERANCE CUTA-RELATED"/>
    <property type="match status" value="1"/>
</dbReference>
<reference evidence="3" key="1">
    <citation type="journal article" date="2019" name="Int. J. Syst. Evol. Microbiol.">
        <title>The Global Catalogue of Microorganisms (GCM) 10K type strain sequencing project: providing services to taxonomists for standard genome sequencing and annotation.</title>
        <authorList>
            <consortium name="The Broad Institute Genomics Platform"/>
            <consortium name="The Broad Institute Genome Sequencing Center for Infectious Disease"/>
            <person name="Wu L."/>
            <person name="Ma J."/>
        </authorList>
    </citation>
    <scope>NUCLEOTIDE SEQUENCE [LARGE SCALE GENOMIC DNA]</scope>
    <source>
        <strain evidence="3">CCUG 48884</strain>
    </source>
</reference>
<accession>A0ABW3WDN3</accession>
<comment type="similarity">
    <text evidence="1">Belongs to the CutA family.</text>
</comment>
<evidence type="ECO:0000313" key="2">
    <source>
        <dbReference type="EMBL" id="MFD1263194.1"/>
    </source>
</evidence>
<dbReference type="InterPro" id="IPR011322">
    <property type="entry name" value="N-reg_PII-like_a/b"/>
</dbReference>
<sequence>MTASPPLPPGDDARVLLVLTNLPDHGAAAALAAELVEARLAACANILAPCTSVYRWQGALETANEVPVLLKTTAARYAALEAAIRARHPYELPEIVAVPVEQGLDAYLGWVATETALPDT</sequence>
<organism evidence="2 3">
    <name type="scientific">Thauera mechernichensis</name>
    <dbReference type="NCBI Taxonomy" id="82788"/>
    <lineage>
        <taxon>Bacteria</taxon>
        <taxon>Pseudomonadati</taxon>
        <taxon>Pseudomonadota</taxon>
        <taxon>Betaproteobacteria</taxon>
        <taxon>Rhodocyclales</taxon>
        <taxon>Zoogloeaceae</taxon>
        <taxon>Thauera</taxon>
    </lineage>
</organism>
<evidence type="ECO:0000313" key="3">
    <source>
        <dbReference type="Proteomes" id="UP001597158"/>
    </source>
</evidence>
<dbReference type="EMBL" id="JBHTMC010000010">
    <property type="protein sequence ID" value="MFD1263194.1"/>
    <property type="molecule type" value="Genomic_DNA"/>
</dbReference>
<proteinExistence type="inferred from homology"/>
<comment type="caution">
    <text evidence="2">The sequence shown here is derived from an EMBL/GenBank/DDBJ whole genome shotgun (WGS) entry which is preliminary data.</text>
</comment>
<dbReference type="InterPro" id="IPR004323">
    <property type="entry name" value="Ion_tolerance_CutA"/>
</dbReference>
<dbReference type="PANTHER" id="PTHR23419:SF8">
    <property type="entry name" value="FI09726P"/>
    <property type="match status" value="1"/>
</dbReference>
<dbReference type="Gene3D" id="3.30.70.120">
    <property type="match status" value="1"/>
</dbReference>
<dbReference type="InterPro" id="IPR015867">
    <property type="entry name" value="N-reg_PII/ATP_PRibTrfase_C"/>
</dbReference>
<dbReference type="SUPFAM" id="SSF54913">
    <property type="entry name" value="GlnB-like"/>
    <property type="match status" value="1"/>
</dbReference>
<dbReference type="Pfam" id="PF03091">
    <property type="entry name" value="CutA1"/>
    <property type="match status" value="1"/>
</dbReference>
<dbReference type="RefSeq" id="WP_002931843.1">
    <property type="nucleotide sequence ID" value="NZ_JARQZE010000009.1"/>
</dbReference>
<dbReference type="Proteomes" id="UP001597158">
    <property type="component" value="Unassembled WGS sequence"/>
</dbReference>
<evidence type="ECO:0000256" key="1">
    <source>
        <dbReference type="ARBA" id="ARBA00010169"/>
    </source>
</evidence>
<gene>
    <name evidence="2" type="primary">cutA</name>
    <name evidence="2" type="ORF">ACFQ4M_06320</name>
</gene>
<keyword evidence="3" id="KW-1185">Reference proteome</keyword>
<name>A0ABW3WDN3_9RHOO</name>
<protein>
    <submittedName>
        <fullName evidence="2">Divalent-cation tolerance protein CutA</fullName>
    </submittedName>
</protein>